<reference evidence="2" key="2">
    <citation type="submission" date="2018-05" db="EMBL/GenBank/DDBJ databases">
        <title>OmerRS3 (Oryza meridionalis Reference Sequence Version 3).</title>
        <authorList>
            <person name="Zhang J."/>
            <person name="Kudrna D."/>
            <person name="Lee S."/>
            <person name="Talag J."/>
            <person name="Welchert J."/>
            <person name="Wing R.A."/>
        </authorList>
    </citation>
    <scope>NUCLEOTIDE SEQUENCE [LARGE SCALE GENOMIC DNA]</scope>
    <source>
        <strain evidence="2">cv. OR44</strain>
    </source>
</reference>
<feature type="compositionally biased region" description="Pro residues" evidence="1">
    <location>
        <begin position="97"/>
        <end position="108"/>
    </location>
</feature>
<proteinExistence type="predicted"/>
<dbReference type="HOGENOM" id="CLU_2009817_0_0_1"/>
<evidence type="ECO:0000313" key="2">
    <source>
        <dbReference type="EnsemblPlants" id="OMERI03G28280.2"/>
    </source>
</evidence>
<accession>A0A0E0D5J8</accession>
<keyword evidence="3" id="KW-1185">Reference proteome</keyword>
<evidence type="ECO:0000313" key="3">
    <source>
        <dbReference type="Proteomes" id="UP000008021"/>
    </source>
</evidence>
<feature type="compositionally biased region" description="Basic and acidic residues" evidence="1">
    <location>
        <begin position="114"/>
        <end position="124"/>
    </location>
</feature>
<dbReference type="Gramene" id="OMERI03G28280.2">
    <property type="protein sequence ID" value="OMERI03G28280.2"/>
    <property type="gene ID" value="OMERI03G28280"/>
</dbReference>
<feature type="region of interest" description="Disordered" evidence="1">
    <location>
        <begin position="1"/>
        <end position="28"/>
    </location>
</feature>
<organism evidence="2">
    <name type="scientific">Oryza meridionalis</name>
    <dbReference type="NCBI Taxonomy" id="40149"/>
    <lineage>
        <taxon>Eukaryota</taxon>
        <taxon>Viridiplantae</taxon>
        <taxon>Streptophyta</taxon>
        <taxon>Embryophyta</taxon>
        <taxon>Tracheophyta</taxon>
        <taxon>Spermatophyta</taxon>
        <taxon>Magnoliopsida</taxon>
        <taxon>Liliopsida</taxon>
        <taxon>Poales</taxon>
        <taxon>Poaceae</taxon>
        <taxon>BOP clade</taxon>
        <taxon>Oryzoideae</taxon>
        <taxon>Oryzeae</taxon>
        <taxon>Oryzinae</taxon>
        <taxon>Oryza</taxon>
    </lineage>
</organism>
<name>A0A0E0D5J8_9ORYZ</name>
<protein>
    <submittedName>
        <fullName evidence="2">Uncharacterized protein</fullName>
    </submittedName>
</protein>
<reference evidence="2" key="1">
    <citation type="submission" date="2015-04" db="UniProtKB">
        <authorList>
            <consortium name="EnsemblPlants"/>
        </authorList>
    </citation>
    <scope>IDENTIFICATION</scope>
</reference>
<sequence length="124" mass="13095">PAARPWFWGSPPPFQSSPTLPVPRSTAAGLELRFPTTRSSTADRSSLSTACPRAVGVQSQLAAATRSPLGHLPPCHLISLADLLRRQAAASSTNALSPPPPQAPPPANQVPSATERRRYDITIV</sequence>
<dbReference type="AlphaFoldDB" id="A0A0E0D5J8"/>
<dbReference type="Proteomes" id="UP000008021">
    <property type="component" value="Chromosome 3"/>
</dbReference>
<feature type="region of interest" description="Disordered" evidence="1">
    <location>
        <begin position="88"/>
        <end position="124"/>
    </location>
</feature>
<evidence type="ECO:0000256" key="1">
    <source>
        <dbReference type="SAM" id="MobiDB-lite"/>
    </source>
</evidence>
<dbReference type="EnsemblPlants" id="OMERI03G28280.2">
    <property type="protein sequence ID" value="OMERI03G28280.2"/>
    <property type="gene ID" value="OMERI03G28280"/>
</dbReference>